<evidence type="ECO:0000313" key="1">
    <source>
        <dbReference type="EMBL" id="JAD36663.1"/>
    </source>
</evidence>
<reference evidence="1" key="2">
    <citation type="journal article" date="2015" name="Data Brief">
        <title>Shoot transcriptome of the giant reed, Arundo donax.</title>
        <authorList>
            <person name="Barrero R.A."/>
            <person name="Guerrero F.D."/>
            <person name="Moolhuijzen P."/>
            <person name="Goolsby J.A."/>
            <person name="Tidwell J."/>
            <person name="Bellgard S.E."/>
            <person name="Bellgard M.I."/>
        </authorList>
    </citation>
    <scope>NUCLEOTIDE SEQUENCE</scope>
    <source>
        <tissue evidence="1">Shoot tissue taken approximately 20 cm above the soil surface</tissue>
    </source>
</reference>
<reference evidence="1" key="1">
    <citation type="submission" date="2014-09" db="EMBL/GenBank/DDBJ databases">
        <authorList>
            <person name="Magalhaes I.L.F."/>
            <person name="Oliveira U."/>
            <person name="Santos F.R."/>
            <person name="Vidigal T.H.D.A."/>
            <person name="Brescovit A.D."/>
            <person name="Santos A.J."/>
        </authorList>
    </citation>
    <scope>NUCLEOTIDE SEQUENCE</scope>
    <source>
        <tissue evidence="1">Shoot tissue taken approximately 20 cm above the soil surface</tissue>
    </source>
</reference>
<organism evidence="1">
    <name type="scientific">Arundo donax</name>
    <name type="common">Giant reed</name>
    <name type="synonym">Donax arundinaceus</name>
    <dbReference type="NCBI Taxonomy" id="35708"/>
    <lineage>
        <taxon>Eukaryota</taxon>
        <taxon>Viridiplantae</taxon>
        <taxon>Streptophyta</taxon>
        <taxon>Embryophyta</taxon>
        <taxon>Tracheophyta</taxon>
        <taxon>Spermatophyta</taxon>
        <taxon>Magnoliopsida</taxon>
        <taxon>Liliopsida</taxon>
        <taxon>Poales</taxon>
        <taxon>Poaceae</taxon>
        <taxon>PACMAD clade</taxon>
        <taxon>Arundinoideae</taxon>
        <taxon>Arundineae</taxon>
        <taxon>Arundo</taxon>
    </lineage>
</organism>
<proteinExistence type="predicted"/>
<dbReference type="AlphaFoldDB" id="A0A0A8ZG91"/>
<dbReference type="EMBL" id="GBRH01261232">
    <property type="protein sequence ID" value="JAD36663.1"/>
    <property type="molecule type" value="Transcribed_RNA"/>
</dbReference>
<accession>A0A0A8ZG91</accession>
<name>A0A0A8ZG91_ARUDO</name>
<sequence>MLADSPSKHTPTSIPFEKPAQVFQYDGTNHSRVKCNLSVFLLTKEAKDKTKKKKRDVMNETVYRCAAYLGSYQRHTTRITGQLPHISHTGF</sequence>
<protein>
    <submittedName>
        <fullName evidence="1">Uncharacterized protein</fullName>
    </submittedName>
</protein>